<dbReference type="Gene3D" id="1.10.20.10">
    <property type="entry name" value="Histone, subunit A"/>
    <property type="match status" value="1"/>
</dbReference>
<dbReference type="GO" id="GO:0046982">
    <property type="term" value="F:protein heterodimerization activity"/>
    <property type="evidence" value="ECO:0007669"/>
    <property type="project" value="InterPro"/>
</dbReference>
<accession>A0AAV3ZHE8</accession>
<keyword evidence="2" id="KW-1185">Reference proteome</keyword>
<evidence type="ECO:0000313" key="2">
    <source>
        <dbReference type="Proteomes" id="UP000735302"/>
    </source>
</evidence>
<protein>
    <recommendedName>
        <fullName evidence="3">Centromere protein W</fullName>
    </recommendedName>
</protein>
<name>A0AAV3ZHE8_9GAST</name>
<evidence type="ECO:0000313" key="1">
    <source>
        <dbReference type="EMBL" id="GFN95044.1"/>
    </source>
</evidence>
<proteinExistence type="predicted"/>
<evidence type="ECO:0008006" key="3">
    <source>
        <dbReference type="Google" id="ProtNLM"/>
    </source>
</evidence>
<gene>
    <name evidence="1" type="ORF">PoB_002155000</name>
</gene>
<dbReference type="InterPro" id="IPR009072">
    <property type="entry name" value="Histone-fold"/>
</dbReference>
<dbReference type="EMBL" id="BLXT01002484">
    <property type="protein sequence ID" value="GFN95044.1"/>
    <property type="molecule type" value="Genomic_DNA"/>
</dbReference>
<dbReference type="AlphaFoldDB" id="A0AAV3ZHE8"/>
<comment type="caution">
    <text evidence="1">The sequence shown here is derived from an EMBL/GenBank/DDBJ whole genome shotgun (WGS) entry which is preliminary data.</text>
</comment>
<sequence length="81" mass="9365">MSRSISSHYNRGKVKRRAQSIVQKVKISKTSVMSLLILHHNLFLKQLLKAANEETRHQRSKITKGEHVKAVAARILRKHSR</sequence>
<reference evidence="1 2" key="1">
    <citation type="journal article" date="2021" name="Elife">
        <title>Chloroplast acquisition without the gene transfer in kleptoplastic sea slugs, Plakobranchus ocellatus.</title>
        <authorList>
            <person name="Maeda T."/>
            <person name="Takahashi S."/>
            <person name="Yoshida T."/>
            <person name="Shimamura S."/>
            <person name="Takaki Y."/>
            <person name="Nagai Y."/>
            <person name="Toyoda A."/>
            <person name="Suzuki Y."/>
            <person name="Arimoto A."/>
            <person name="Ishii H."/>
            <person name="Satoh N."/>
            <person name="Nishiyama T."/>
            <person name="Hasebe M."/>
            <person name="Maruyama T."/>
            <person name="Minagawa J."/>
            <person name="Obokata J."/>
            <person name="Shigenobu S."/>
        </authorList>
    </citation>
    <scope>NUCLEOTIDE SEQUENCE [LARGE SCALE GENOMIC DNA]</scope>
</reference>
<organism evidence="1 2">
    <name type="scientific">Plakobranchus ocellatus</name>
    <dbReference type="NCBI Taxonomy" id="259542"/>
    <lineage>
        <taxon>Eukaryota</taxon>
        <taxon>Metazoa</taxon>
        <taxon>Spiralia</taxon>
        <taxon>Lophotrochozoa</taxon>
        <taxon>Mollusca</taxon>
        <taxon>Gastropoda</taxon>
        <taxon>Heterobranchia</taxon>
        <taxon>Euthyneura</taxon>
        <taxon>Panpulmonata</taxon>
        <taxon>Sacoglossa</taxon>
        <taxon>Placobranchoidea</taxon>
        <taxon>Plakobranchidae</taxon>
        <taxon>Plakobranchus</taxon>
    </lineage>
</organism>
<dbReference type="Proteomes" id="UP000735302">
    <property type="component" value="Unassembled WGS sequence"/>
</dbReference>